<evidence type="ECO:0000313" key="3">
    <source>
        <dbReference type="Proteomes" id="UP001231189"/>
    </source>
</evidence>
<proteinExistence type="predicted"/>
<keyword evidence="3" id="KW-1185">Reference proteome</keyword>
<evidence type="ECO:0000256" key="1">
    <source>
        <dbReference type="SAM" id="MobiDB-lite"/>
    </source>
</evidence>
<comment type="caution">
    <text evidence="2">The sequence shown here is derived from an EMBL/GenBank/DDBJ whole genome shotgun (WGS) entry which is preliminary data.</text>
</comment>
<evidence type="ECO:0000313" key="2">
    <source>
        <dbReference type="EMBL" id="KAK1617804.1"/>
    </source>
</evidence>
<dbReference type="AlphaFoldDB" id="A0AAD8RE87"/>
<feature type="region of interest" description="Disordered" evidence="1">
    <location>
        <begin position="1"/>
        <end position="43"/>
    </location>
</feature>
<name>A0AAD8RE87_LOLMU</name>
<gene>
    <name evidence="2" type="ORF">QYE76_023321</name>
</gene>
<dbReference type="EMBL" id="JAUUTY010000006">
    <property type="protein sequence ID" value="KAK1617804.1"/>
    <property type="molecule type" value="Genomic_DNA"/>
</dbReference>
<feature type="compositionally biased region" description="Basic and acidic residues" evidence="1">
    <location>
        <begin position="9"/>
        <end position="18"/>
    </location>
</feature>
<organism evidence="2 3">
    <name type="scientific">Lolium multiflorum</name>
    <name type="common">Italian ryegrass</name>
    <name type="synonym">Lolium perenne subsp. multiflorum</name>
    <dbReference type="NCBI Taxonomy" id="4521"/>
    <lineage>
        <taxon>Eukaryota</taxon>
        <taxon>Viridiplantae</taxon>
        <taxon>Streptophyta</taxon>
        <taxon>Embryophyta</taxon>
        <taxon>Tracheophyta</taxon>
        <taxon>Spermatophyta</taxon>
        <taxon>Magnoliopsida</taxon>
        <taxon>Liliopsida</taxon>
        <taxon>Poales</taxon>
        <taxon>Poaceae</taxon>
        <taxon>BOP clade</taxon>
        <taxon>Pooideae</taxon>
        <taxon>Poodae</taxon>
        <taxon>Poeae</taxon>
        <taxon>Poeae Chloroplast Group 2 (Poeae type)</taxon>
        <taxon>Loliodinae</taxon>
        <taxon>Loliinae</taxon>
        <taxon>Lolium</taxon>
    </lineage>
</organism>
<protein>
    <submittedName>
        <fullName evidence="2">Uncharacterized protein</fullName>
    </submittedName>
</protein>
<accession>A0AAD8RE87</accession>
<reference evidence="2" key="1">
    <citation type="submission" date="2023-07" db="EMBL/GenBank/DDBJ databases">
        <title>A chromosome-level genome assembly of Lolium multiflorum.</title>
        <authorList>
            <person name="Chen Y."/>
            <person name="Copetti D."/>
            <person name="Kolliker R."/>
            <person name="Studer B."/>
        </authorList>
    </citation>
    <scope>NUCLEOTIDE SEQUENCE</scope>
    <source>
        <strain evidence="2">02402/16</strain>
        <tissue evidence="2">Leaf</tissue>
    </source>
</reference>
<dbReference type="Proteomes" id="UP001231189">
    <property type="component" value="Unassembled WGS sequence"/>
</dbReference>
<sequence>MSQSPAGASEKDKNKDDTSSGAKAPPPQRRTSTSPTPRRGRSLVCRDGTELVVRERVIREGGGTAQFPTLTRSNYAEWATVMRIQL</sequence>